<gene>
    <name evidence="1" type="ORF">D3227_39845</name>
</gene>
<sequence>MSQAVWIAVGIDWEARCQILAVDRMANHESRSAWMT</sequence>
<organism evidence="1 2">
    <name type="scientific">Mesorhizobium waimense</name>
    <dbReference type="NCBI Taxonomy" id="1300307"/>
    <lineage>
        <taxon>Bacteria</taxon>
        <taxon>Pseudomonadati</taxon>
        <taxon>Pseudomonadota</taxon>
        <taxon>Alphaproteobacteria</taxon>
        <taxon>Hyphomicrobiales</taxon>
        <taxon>Phyllobacteriaceae</taxon>
        <taxon>Mesorhizobium</taxon>
    </lineage>
</organism>
<dbReference type="OrthoDB" id="165209at2"/>
<evidence type="ECO:0000313" key="2">
    <source>
        <dbReference type="Proteomes" id="UP000272706"/>
    </source>
</evidence>
<protein>
    <submittedName>
        <fullName evidence="1">Uncharacterized protein</fullName>
    </submittedName>
</protein>
<dbReference type="Proteomes" id="UP000272706">
    <property type="component" value="Unassembled WGS sequence"/>
</dbReference>
<dbReference type="EMBL" id="QZWZ01000119">
    <property type="protein sequence ID" value="RJT20975.1"/>
    <property type="molecule type" value="Genomic_DNA"/>
</dbReference>
<accession>A0A3A5JNE0</accession>
<proteinExistence type="predicted"/>
<evidence type="ECO:0000313" key="1">
    <source>
        <dbReference type="EMBL" id="RJT20975.1"/>
    </source>
</evidence>
<name>A0A3A5JNE0_9HYPH</name>
<comment type="caution">
    <text evidence="1">The sequence shown here is derived from an EMBL/GenBank/DDBJ whole genome shotgun (WGS) entry which is preliminary data.</text>
</comment>
<dbReference type="AlphaFoldDB" id="A0A3A5JNE0"/>
<keyword evidence="2" id="KW-1185">Reference proteome</keyword>
<reference evidence="1 2" key="1">
    <citation type="submission" date="2018-09" db="EMBL/GenBank/DDBJ databases">
        <title>Mesorhizobium carmichaelinearum sp. nov. isolated from Carmichaelinea spp. root nodules in New Zealand.</title>
        <authorList>
            <person name="De Meyer S.E."/>
        </authorList>
    </citation>
    <scope>NUCLEOTIDE SEQUENCE [LARGE SCALE GENOMIC DNA]</scope>
    <source>
        <strain evidence="1 2">ICMP19557</strain>
    </source>
</reference>